<dbReference type="OrthoDB" id="9808408at2"/>
<evidence type="ECO:0000256" key="5">
    <source>
        <dbReference type="ARBA" id="ARBA00022679"/>
    </source>
</evidence>
<comment type="catalytic activity">
    <reaction evidence="1">
        <text>ATP + protein L-histidine = ADP + protein N-phospho-L-histidine.</text>
        <dbReference type="EC" id="2.7.13.3"/>
    </reaction>
</comment>
<dbReference type="InterPro" id="IPR036097">
    <property type="entry name" value="HisK_dim/P_sf"/>
</dbReference>
<keyword evidence="5" id="KW-0808">Transferase</keyword>
<dbReference type="PRINTS" id="PR00344">
    <property type="entry name" value="BCTRLSENSOR"/>
</dbReference>
<dbReference type="GO" id="GO:0000156">
    <property type="term" value="F:phosphorelay response regulator activity"/>
    <property type="evidence" value="ECO:0007669"/>
    <property type="project" value="TreeGrafter"/>
</dbReference>
<evidence type="ECO:0000256" key="8">
    <source>
        <dbReference type="ARBA" id="ARBA00039401"/>
    </source>
</evidence>
<keyword evidence="7" id="KW-0902">Two-component regulatory system</keyword>
<proteinExistence type="predicted"/>
<feature type="domain" description="Histidine kinase" evidence="9">
    <location>
        <begin position="197"/>
        <end position="408"/>
    </location>
</feature>
<dbReference type="PROSITE" id="PS50109">
    <property type="entry name" value="HIS_KIN"/>
    <property type="match status" value="1"/>
</dbReference>
<comment type="subcellular location">
    <subcellularLocation>
        <location evidence="2">Cell membrane</location>
    </subcellularLocation>
</comment>
<evidence type="ECO:0000256" key="3">
    <source>
        <dbReference type="ARBA" id="ARBA00012438"/>
    </source>
</evidence>
<dbReference type="SUPFAM" id="SSF55781">
    <property type="entry name" value="GAF domain-like"/>
    <property type="match status" value="1"/>
</dbReference>
<evidence type="ECO:0000256" key="2">
    <source>
        <dbReference type="ARBA" id="ARBA00004236"/>
    </source>
</evidence>
<evidence type="ECO:0000256" key="1">
    <source>
        <dbReference type="ARBA" id="ARBA00000085"/>
    </source>
</evidence>
<dbReference type="Gene3D" id="3.30.450.40">
    <property type="match status" value="1"/>
</dbReference>
<dbReference type="InterPro" id="IPR036890">
    <property type="entry name" value="HATPase_C_sf"/>
</dbReference>
<dbReference type="Pfam" id="PF00512">
    <property type="entry name" value="HisKA"/>
    <property type="match status" value="1"/>
</dbReference>
<dbReference type="SMART" id="SM00387">
    <property type="entry name" value="HATPase_c"/>
    <property type="match status" value="1"/>
</dbReference>
<dbReference type="SMART" id="SM00388">
    <property type="entry name" value="HisKA"/>
    <property type="match status" value="1"/>
</dbReference>
<keyword evidence="6 10" id="KW-0418">Kinase</keyword>
<dbReference type="RefSeq" id="WP_015938604.1">
    <property type="nucleotide sequence ID" value="NC_011886.1"/>
</dbReference>
<dbReference type="PANTHER" id="PTHR42878:SF15">
    <property type="entry name" value="BACTERIOPHYTOCHROME"/>
    <property type="match status" value="1"/>
</dbReference>
<dbReference type="HOGENOM" id="CLU_000445_114_44_11"/>
<dbReference type="CDD" id="cd00082">
    <property type="entry name" value="HisKA"/>
    <property type="match status" value="1"/>
</dbReference>
<dbReference type="Proteomes" id="UP000002505">
    <property type="component" value="Chromosome"/>
</dbReference>
<evidence type="ECO:0000256" key="7">
    <source>
        <dbReference type="ARBA" id="ARBA00023012"/>
    </source>
</evidence>
<dbReference type="STRING" id="452863.Achl_3453"/>
<organism evidence="10 11">
    <name type="scientific">Pseudarthrobacter chlorophenolicus (strain ATCC 700700 / DSM 12829 / CIP 107037 / JCM 12360 / KCTC 9906 / NCIMB 13794 / A6)</name>
    <name type="common">Arthrobacter chlorophenolicus</name>
    <dbReference type="NCBI Taxonomy" id="452863"/>
    <lineage>
        <taxon>Bacteria</taxon>
        <taxon>Bacillati</taxon>
        <taxon>Actinomycetota</taxon>
        <taxon>Actinomycetes</taxon>
        <taxon>Micrococcales</taxon>
        <taxon>Micrococcaceae</taxon>
        <taxon>Pseudarthrobacter</taxon>
    </lineage>
</organism>
<evidence type="ECO:0000259" key="9">
    <source>
        <dbReference type="PROSITE" id="PS50109"/>
    </source>
</evidence>
<dbReference type="PANTHER" id="PTHR42878">
    <property type="entry name" value="TWO-COMPONENT HISTIDINE KINASE"/>
    <property type="match status" value="1"/>
</dbReference>
<reference evidence="10" key="1">
    <citation type="submission" date="2009-01" db="EMBL/GenBank/DDBJ databases">
        <title>Complete sequence of chromosome of Arthrobacter chlorophenolicus A6.</title>
        <authorList>
            <consortium name="US DOE Joint Genome Institute"/>
            <person name="Lucas S."/>
            <person name="Copeland A."/>
            <person name="Lapidus A."/>
            <person name="Glavina del Rio T."/>
            <person name="Tice H."/>
            <person name="Bruce D."/>
            <person name="Goodwin L."/>
            <person name="Pitluck S."/>
            <person name="Goltsman E."/>
            <person name="Clum A."/>
            <person name="Larimer F."/>
            <person name="Land M."/>
            <person name="Hauser L."/>
            <person name="Kyrpides N."/>
            <person name="Mikhailova N."/>
            <person name="Jansson J."/>
            <person name="Richardson P."/>
        </authorList>
    </citation>
    <scope>NUCLEOTIDE SEQUENCE [LARGE SCALE GENOMIC DNA]</scope>
    <source>
        <strain evidence="10">A6</strain>
    </source>
</reference>
<dbReference type="AlphaFoldDB" id="B8HHB9"/>
<dbReference type="CDD" id="cd00075">
    <property type="entry name" value="HATPase"/>
    <property type="match status" value="1"/>
</dbReference>
<dbReference type="InterPro" id="IPR050351">
    <property type="entry name" value="BphY/WalK/GraS-like"/>
</dbReference>
<evidence type="ECO:0000256" key="4">
    <source>
        <dbReference type="ARBA" id="ARBA00022553"/>
    </source>
</evidence>
<dbReference type="GO" id="GO:0005886">
    <property type="term" value="C:plasma membrane"/>
    <property type="evidence" value="ECO:0007669"/>
    <property type="project" value="UniProtKB-SubCell"/>
</dbReference>
<dbReference type="Gene3D" id="3.30.565.10">
    <property type="entry name" value="Histidine kinase-like ATPase, C-terminal domain"/>
    <property type="match status" value="1"/>
</dbReference>
<dbReference type="Gene3D" id="1.10.287.130">
    <property type="match status" value="1"/>
</dbReference>
<protein>
    <recommendedName>
        <fullName evidence="8">Sensor-like histidine kinase SenX3</fullName>
        <ecNumber evidence="3">2.7.13.3</ecNumber>
    </recommendedName>
</protein>
<dbReference type="Pfam" id="PF02518">
    <property type="entry name" value="HATPase_c"/>
    <property type="match status" value="1"/>
</dbReference>
<dbReference type="SMART" id="SM00065">
    <property type="entry name" value="GAF"/>
    <property type="match status" value="1"/>
</dbReference>
<dbReference type="KEGG" id="ach:Achl_3453"/>
<evidence type="ECO:0000313" key="11">
    <source>
        <dbReference type="Proteomes" id="UP000002505"/>
    </source>
</evidence>
<dbReference type="GO" id="GO:0007234">
    <property type="term" value="P:osmosensory signaling via phosphorelay pathway"/>
    <property type="evidence" value="ECO:0007669"/>
    <property type="project" value="TreeGrafter"/>
</dbReference>
<gene>
    <name evidence="10" type="ordered locus">Achl_3453</name>
</gene>
<dbReference type="InterPro" id="IPR004358">
    <property type="entry name" value="Sig_transdc_His_kin-like_C"/>
</dbReference>
<dbReference type="InterPro" id="IPR003594">
    <property type="entry name" value="HATPase_dom"/>
</dbReference>
<dbReference type="eggNOG" id="COG4251">
    <property type="taxonomic scope" value="Bacteria"/>
</dbReference>
<sequence length="412" mass="43763">MQTLTDQDAGRNLDLQEYGLLPAHEGTIPVLIDRQAQDALDNLVRVAASLCGVPYGVVNIITAEQQLQIAASGTEAGICSREDSMCASVFLDPGTTVVRDASLDPRFAANPFVTGEIANVRFYASVPLRTSKGLVLGSLCVFSDQPELPTPEQIDLVEVLALQVVELLELQHRTLQLDHALVELRRSNAMLSEFAGRVSHDLRAPLTTILGYVELAEDDPDLAPDNPAAEYLGLIGTGGRRMLGTLEDVLNYARADGELHLERVSLLAVTAEAAQDLGVDLGLGSGFLCEDAELTADRQQLRTLVQNLLANSLNYREPGRALEVAITATTCPRGVTVHVADNGKGISPADRVRAVEPLVRLHRPGDGPGTGLGLATCQRIAQSHGGELGISETPGGGATVSVLFPAKGQHQV</sequence>
<evidence type="ECO:0000256" key="6">
    <source>
        <dbReference type="ARBA" id="ARBA00022777"/>
    </source>
</evidence>
<dbReference type="EMBL" id="CP001341">
    <property type="protein sequence ID" value="ACL41410.1"/>
    <property type="molecule type" value="Genomic_DNA"/>
</dbReference>
<dbReference type="eggNOG" id="COG2203">
    <property type="taxonomic scope" value="Bacteria"/>
</dbReference>
<dbReference type="SUPFAM" id="SSF47384">
    <property type="entry name" value="Homodimeric domain of signal transducing histidine kinase"/>
    <property type="match status" value="1"/>
</dbReference>
<dbReference type="GO" id="GO:0000155">
    <property type="term" value="F:phosphorelay sensor kinase activity"/>
    <property type="evidence" value="ECO:0007669"/>
    <property type="project" value="InterPro"/>
</dbReference>
<dbReference type="SUPFAM" id="SSF55874">
    <property type="entry name" value="ATPase domain of HSP90 chaperone/DNA topoisomerase II/histidine kinase"/>
    <property type="match status" value="1"/>
</dbReference>
<dbReference type="InterPro" id="IPR029016">
    <property type="entry name" value="GAF-like_dom_sf"/>
</dbReference>
<dbReference type="InterPro" id="IPR003018">
    <property type="entry name" value="GAF"/>
</dbReference>
<dbReference type="InterPro" id="IPR005467">
    <property type="entry name" value="His_kinase_dom"/>
</dbReference>
<dbReference type="EC" id="2.7.13.3" evidence="3"/>
<accession>B8HHB9</accession>
<keyword evidence="11" id="KW-1185">Reference proteome</keyword>
<dbReference type="InterPro" id="IPR003661">
    <property type="entry name" value="HisK_dim/P_dom"/>
</dbReference>
<dbReference type="Pfam" id="PF01590">
    <property type="entry name" value="GAF"/>
    <property type="match status" value="1"/>
</dbReference>
<dbReference type="GO" id="GO:0030295">
    <property type="term" value="F:protein kinase activator activity"/>
    <property type="evidence" value="ECO:0007669"/>
    <property type="project" value="TreeGrafter"/>
</dbReference>
<keyword evidence="4" id="KW-0597">Phosphoprotein</keyword>
<name>B8HHB9_PSECP</name>
<evidence type="ECO:0000313" key="10">
    <source>
        <dbReference type="EMBL" id="ACL41410.1"/>
    </source>
</evidence>